<dbReference type="Proteomes" id="UP000582231">
    <property type="component" value="Unassembled WGS sequence"/>
</dbReference>
<gene>
    <name evidence="1" type="ORF">BJ958_001446</name>
</gene>
<evidence type="ECO:0008006" key="3">
    <source>
        <dbReference type="Google" id="ProtNLM"/>
    </source>
</evidence>
<dbReference type="CDD" id="cd07821">
    <property type="entry name" value="PYR_PYL_RCAR_like"/>
    <property type="match status" value="1"/>
</dbReference>
<dbReference type="InterPro" id="IPR023393">
    <property type="entry name" value="START-like_dom_sf"/>
</dbReference>
<dbReference type="RefSeq" id="WP_218865634.1">
    <property type="nucleotide sequence ID" value="NZ_BAABEF010000001.1"/>
</dbReference>
<organism evidence="1 2">
    <name type="scientific">Nocardioides kongjuensis</name>
    <dbReference type="NCBI Taxonomy" id="349522"/>
    <lineage>
        <taxon>Bacteria</taxon>
        <taxon>Bacillati</taxon>
        <taxon>Actinomycetota</taxon>
        <taxon>Actinomycetes</taxon>
        <taxon>Propionibacteriales</taxon>
        <taxon>Nocardioidaceae</taxon>
        <taxon>Nocardioides</taxon>
    </lineage>
</organism>
<accession>A0A852RM04</accession>
<dbReference type="Pfam" id="PF10604">
    <property type="entry name" value="Polyketide_cyc2"/>
    <property type="match status" value="1"/>
</dbReference>
<evidence type="ECO:0000313" key="1">
    <source>
        <dbReference type="EMBL" id="NYD29900.1"/>
    </source>
</evidence>
<name>A0A852RM04_9ACTN</name>
<dbReference type="InterPro" id="IPR019587">
    <property type="entry name" value="Polyketide_cyclase/dehydratase"/>
</dbReference>
<dbReference type="AlphaFoldDB" id="A0A852RM04"/>
<comment type="caution">
    <text evidence="1">The sequence shown here is derived from an EMBL/GenBank/DDBJ whole genome shotgun (WGS) entry which is preliminary data.</text>
</comment>
<keyword evidence="2" id="KW-1185">Reference proteome</keyword>
<dbReference type="EMBL" id="JACCBF010000001">
    <property type="protein sequence ID" value="NYD29900.1"/>
    <property type="molecule type" value="Genomic_DNA"/>
</dbReference>
<dbReference type="Gene3D" id="3.30.530.20">
    <property type="match status" value="1"/>
</dbReference>
<proteinExistence type="predicted"/>
<evidence type="ECO:0000313" key="2">
    <source>
        <dbReference type="Proteomes" id="UP000582231"/>
    </source>
</evidence>
<reference evidence="1 2" key="1">
    <citation type="submission" date="2020-07" db="EMBL/GenBank/DDBJ databases">
        <title>Sequencing the genomes of 1000 actinobacteria strains.</title>
        <authorList>
            <person name="Klenk H.-P."/>
        </authorList>
    </citation>
    <scope>NUCLEOTIDE SEQUENCE [LARGE SCALE GENOMIC DNA]</scope>
    <source>
        <strain evidence="1 2">DSM 19082</strain>
    </source>
</reference>
<sequence length="173" mass="19668">MSQPPTMHPCERVGIDYVDTAPHRYANSVDLAITPDQLFEVFADADAWPRWAKVIRHVEWTSPLPPGVGSTRVVSMLGGLEGAEEFLLWEPGRRMGFRFNEASERSIRAFAERYDVEPTAHGCRLTWTLALDVTGPGKHFMPVSGLVSNLSFRWFLRNLRRYTDQRFATARSS</sequence>
<dbReference type="SUPFAM" id="SSF55961">
    <property type="entry name" value="Bet v1-like"/>
    <property type="match status" value="1"/>
</dbReference>
<protein>
    <recommendedName>
        <fullName evidence="3">SRPBCC family protein</fullName>
    </recommendedName>
</protein>